<sequence>MFVDRLLAALVRLRNAVTHDVLACWFGVNRSTITRGHRRSAAAARRARVHHQPGCMAAAPTEVVDHLGAGGKTGIVDGTEIRVRRPTAGRKMKENAPDWYEEIHEWQRKATPRDLSASGMALRM</sequence>
<dbReference type="Pfam" id="PF13613">
    <property type="entry name" value="HTH_Tnp_4"/>
    <property type="match status" value="1"/>
</dbReference>
<proteinExistence type="predicted"/>
<evidence type="ECO:0000259" key="1">
    <source>
        <dbReference type="Pfam" id="PF13613"/>
    </source>
</evidence>
<keyword evidence="3" id="KW-1185">Reference proteome</keyword>
<protein>
    <submittedName>
        <fullName evidence="2">Transposase family protein</fullName>
    </submittedName>
</protein>
<evidence type="ECO:0000313" key="3">
    <source>
        <dbReference type="Proteomes" id="UP001595824"/>
    </source>
</evidence>
<gene>
    <name evidence="2" type="ORF">ACFPC0_27510</name>
</gene>
<feature type="domain" description="Transposase Helix-turn-helix" evidence="1">
    <location>
        <begin position="4"/>
        <end position="35"/>
    </location>
</feature>
<comment type="caution">
    <text evidence="2">The sequence shown here is derived from an EMBL/GenBank/DDBJ whole genome shotgun (WGS) entry which is preliminary data.</text>
</comment>
<dbReference type="EMBL" id="JBHSDP010000025">
    <property type="protein sequence ID" value="MFC4331461.1"/>
    <property type="molecule type" value="Genomic_DNA"/>
</dbReference>
<accession>A0ABV8TLK9</accession>
<dbReference type="InterPro" id="IPR027805">
    <property type="entry name" value="Transposase_HTH_dom"/>
</dbReference>
<organism evidence="2 3">
    <name type="scientific">Streptomyces andamanensis</name>
    <dbReference type="NCBI Taxonomy" id="1565035"/>
    <lineage>
        <taxon>Bacteria</taxon>
        <taxon>Bacillati</taxon>
        <taxon>Actinomycetota</taxon>
        <taxon>Actinomycetes</taxon>
        <taxon>Kitasatosporales</taxon>
        <taxon>Streptomycetaceae</taxon>
        <taxon>Streptomyces</taxon>
    </lineage>
</organism>
<dbReference type="RefSeq" id="WP_381742752.1">
    <property type="nucleotide sequence ID" value="NZ_JBHSDP010000025.1"/>
</dbReference>
<dbReference type="Proteomes" id="UP001595824">
    <property type="component" value="Unassembled WGS sequence"/>
</dbReference>
<name>A0ABV8TLK9_9ACTN</name>
<evidence type="ECO:0000313" key="2">
    <source>
        <dbReference type="EMBL" id="MFC4331461.1"/>
    </source>
</evidence>
<reference evidence="3" key="1">
    <citation type="journal article" date="2019" name="Int. J. Syst. Evol. Microbiol.">
        <title>The Global Catalogue of Microorganisms (GCM) 10K type strain sequencing project: providing services to taxonomists for standard genome sequencing and annotation.</title>
        <authorList>
            <consortium name="The Broad Institute Genomics Platform"/>
            <consortium name="The Broad Institute Genome Sequencing Center for Infectious Disease"/>
            <person name="Wu L."/>
            <person name="Ma J."/>
        </authorList>
    </citation>
    <scope>NUCLEOTIDE SEQUENCE [LARGE SCALE GENOMIC DNA]</scope>
    <source>
        <strain evidence="3">PCU 347</strain>
    </source>
</reference>